<evidence type="ECO:0000259" key="7">
    <source>
        <dbReference type="PROSITE" id="PS50011"/>
    </source>
</evidence>
<dbReference type="PROSITE" id="PS50011">
    <property type="entry name" value="PROTEIN_KINASE_DOM"/>
    <property type="match status" value="1"/>
</dbReference>
<evidence type="ECO:0000256" key="4">
    <source>
        <dbReference type="ARBA" id="ARBA00022840"/>
    </source>
</evidence>
<keyword evidence="9" id="KW-1185">Reference proteome</keyword>
<dbReference type="InterPro" id="IPR016187">
    <property type="entry name" value="CTDL_fold"/>
</dbReference>
<dbReference type="InterPro" id="IPR017441">
    <property type="entry name" value="Protein_kinase_ATP_BS"/>
</dbReference>
<dbReference type="Gene3D" id="3.30.200.20">
    <property type="entry name" value="Phosphorylase Kinase, domain 1"/>
    <property type="match status" value="1"/>
</dbReference>
<gene>
    <name evidence="8" type="ORF">GCM10023156_67120</name>
</gene>
<dbReference type="Pfam" id="PF20703">
    <property type="entry name" value="nSTAND1"/>
    <property type="match status" value="1"/>
</dbReference>
<dbReference type="Gene3D" id="3.90.1580.10">
    <property type="entry name" value="paralog of FGE (formylglycine-generating enzyme)"/>
    <property type="match status" value="1"/>
</dbReference>
<dbReference type="PROSITE" id="PS00107">
    <property type="entry name" value="PROTEIN_KINASE_ATP"/>
    <property type="match status" value="1"/>
</dbReference>
<dbReference type="GO" id="GO:0016301">
    <property type="term" value="F:kinase activity"/>
    <property type="evidence" value="ECO:0007669"/>
    <property type="project" value="UniProtKB-KW"/>
</dbReference>
<organism evidence="8 9">
    <name type="scientific">Novipirellula rosea</name>
    <dbReference type="NCBI Taxonomy" id="1031540"/>
    <lineage>
        <taxon>Bacteria</taxon>
        <taxon>Pseudomonadati</taxon>
        <taxon>Planctomycetota</taxon>
        <taxon>Planctomycetia</taxon>
        <taxon>Pirellulales</taxon>
        <taxon>Pirellulaceae</taxon>
        <taxon>Novipirellula</taxon>
    </lineage>
</organism>
<keyword evidence="4 5" id="KW-0067">ATP-binding</keyword>
<dbReference type="InterPro" id="IPR027417">
    <property type="entry name" value="P-loop_NTPase"/>
</dbReference>
<feature type="compositionally biased region" description="Polar residues" evidence="6">
    <location>
        <begin position="724"/>
        <end position="733"/>
    </location>
</feature>
<dbReference type="Gene3D" id="3.40.50.300">
    <property type="entry name" value="P-loop containing nucleotide triphosphate hydrolases"/>
    <property type="match status" value="1"/>
</dbReference>
<sequence length="1803" mass="203417">MDPKKTKNSESLTFEFLGTESGPPIEEVPEQIEEFVIREVLGRGGFGTVFLAYDTTLQRDVALKIPHHSLVSKSATVNLYLREARAIASLDHPNIIPVYRAATAAKIACYIVTKRIRGCDLSQWATRQHPSYEAIATLLAQVADAIAFAHQHGVVHRDIKPSNILIDEQGRPYVADFGLALRDVDPRGGPAYVGTPAYMSPEQARGEGHRVDGRSDLYSIGVVMYELLTGQRPFQSTVADGLYDEILYSEPTPPRQIDANIPSELSRICLKGLSKSISERYPTGEAFANDLRQWLAPRESMDTTRRETLHSTLVQGIPAIGTDLTSPNTPPLPQVVPKGLRPFDTRDADFFLQLLPGPRDRDGVPEIIRFWLSKFETHSDANPVSVGVIYGPSGCGKTSLVRAGIIPRLPDDVISIYVQATAEDTERTLHDQIISRLSLIRDPANDPQQDVVESFAMIRRLQRRRVVIFIDQFEQWLFANPDGSRAALVQALRQCDGEYLQCVLMVRDDFWMGVTRLMQALDYTIAENVNATAVDLFDESHARNVLALFGAAYQKLPENREQLSPSQNEFLDQAVQYLAAGGRVICVQLALLTEMLKNRSWDHAEGLFDDGGAGLGMRFLDETFDSELARRRTRIHAEGAHRVLRALLPEATSRIKGSVRSKEELAQAASYREKSSFRELLAILDREMHLITPTDRIATDSLSSDLQSATDSSNASDSGDSAEPGSSENRSGGYQLTHDFLIAPIRQWIEYRNRSTKKGKARLRLEEFSDLYRVRPLPQSLPTLGEYLTIRRYTDLHRCNAPQQKMMKAAKKRHLTNVALWSLAIMTLLTIVFSGYQWLHHRNEVNASRMAMERLLDAKMNDAVLLATSLHDSDFATEDAARIINDEQTLIPDRVRAALVLADSNPKAADLLANYVLEAPVDEVVTIAKNYVHANCIGEKSFADIWSTQLASRDKLIRAACMLANDPSRRDQLRNKVNLTRLMKLLLNENPLWIQRWGDAFKPIGQDLVPLLDSHLDDKTRKHDSVNAANLLVAFAANDLPRLVAHLPYAFPSEMVAYTDAIAKYGDKGRQAVEARWRTEVAEQPPSIDVTQPWGSPWWCVGKRDAVSGLAPRELSKTLDERLRRCEAAIGSHAIVLHKVADTEAQPLIHELAEAGYRVTELVPYTIGSQRFWAMLTLRDGAESRYCVDVSADELRDQNNAHRAERYFPDTLHAYRQGDAEKYSCVWIKVPDDSGLLDADLYVDVHQDVHGDDGWRPLVERGIKMPRTNLTFQKSDGEDYFASIRWKVDRPLEFREAWRQNRKWHDHLNHYGRANTLVSQQFDNRLFSDSQRDITAVWWSELPVEVHNISSQPRREHLQQTRVAMGKGYYPVCLAIASTADDATPHFGSLWWRPQTAFSEKVDKCNRLQNLLAAMFKLGDRQRMAAAMQADFSEATRGAVIESFAAFELSADWLIDHLENIDQDVMLRRSCAMALAIYPTDSISESRRDDVIAQLSHWYAESSDPGLRSAIQAISTAWDVALDVSTPIESPGELRSLAGDRMVVIQPDDLIWAGSPATEPGRDGSKEAQTPFQLDRRYAIATCEVTTAQFRQFRPEHTFASHYTPSDDCPVIGVNWFDAAKYCRWLSEQEAIPESQMCYPPIDEIKPGMHLPHDYHKRIGYRLPTEIEWEFACRGGSSRGRWFGFDSRRLRWHAWTAENSDFKMHPVARLLPNDYGLFDMLGNAMEWCHAAYEPYPAFASAPVSDPAISLTTIDKETRMATRGGAILYQPLDARAAQRNWHSAYLDRVYLSFRIARTMPSEDR</sequence>
<keyword evidence="3 8" id="KW-0418">Kinase</keyword>
<dbReference type="EMBL" id="BAABGA010000120">
    <property type="protein sequence ID" value="GAA4471851.1"/>
    <property type="molecule type" value="Genomic_DNA"/>
</dbReference>
<dbReference type="Gene3D" id="1.10.510.10">
    <property type="entry name" value="Transferase(Phosphotransferase) domain 1"/>
    <property type="match status" value="1"/>
</dbReference>
<dbReference type="InterPro" id="IPR005532">
    <property type="entry name" value="SUMF_dom"/>
</dbReference>
<dbReference type="PROSITE" id="PS00108">
    <property type="entry name" value="PROTEIN_KINASE_ST"/>
    <property type="match status" value="1"/>
</dbReference>
<dbReference type="Pfam" id="PF00069">
    <property type="entry name" value="Pkinase"/>
    <property type="match status" value="1"/>
</dbReference>
<dbReference type="PANTHER" id="PTHR43289">
    <property type="entry name" value="MITOGEN-ACTIVATED PROTEIN KINASE KINASE KINASE 20-RELATED"/>
    <property type="match status" value="1"/>
</dbReference>
<evidence type="ECO:0000256" key="5">
    <source>
        <dbReference type="PROSITE-ProRule" id="PRU10141"/>
    </source>
</evidence>
<evidence type="ECO:0000256" key="6">
    <source>
        <dbReference type="SAM" id="MobiDB-lite"/>
    </source>
</evidence>
<feature type="binding site" evidence="5">
    <location>
        <position position="64"/>
    </location>
    <ligand>
        <name>ATP</name>
        <dbReference type="ChEBI" id="CHEBI:30616"/>
    </ligand>
</feature>
<accession>A0ABP8NSI1</accession>
<evidence type="ECO:0000256" key="1">
    <source>
        <dbReference type="ARBA" id="ARBA00022679"/>
    </source>
</evidence>
<dbReference type="PANTHER" id="PTHR43289:SF34">
    <property type="entry name" value="SERINE_THREONINE-PROTEIN KINASE YBDM-RELATED"/>
    <property type="match status" value="1"/>
</dbReference>
<evidence type="ECO:0000256" key="2">
    <source>
        <dbReference type="ARBA" id="ARBA00022741"/>
    </source>
</evidence>
<proteinExistence type="predicted"/>
<protein>
    <submittedName>
        <fullName evidence="8">Bifunctional serine/threonine-protein kinase/formylglycine-generating enzyme family protein</fullName>
    </submittedName>
</protein>
<dbReference type="Pfam" id="PF03781">
    <property type="entry name" value="FGE-sulfatase"/>
    <property type="match status" value="1"/>
</dbReference>
<dbReference type="SUPFAM" id="SSF52540">
    <property type="entry name" value="P-loop containing nucleoside triphosphate hydrolases"/>
    <property type="match status" value="1"/>
</dbReference>
<comment type="caution">
    <text evidence="8">The sequence shown here is derived from an EMBL/GenBank/DDBJ whole genome shotgun (WGS) entry which is preliminary data.</text>
</comment>
<dbReference type="InterPro" id="IPR042095">
    <property type="entry name" value="SUMF_sf"/>
</dbReference>
<dbReference type="InterPro" id="IPR011009">
    <property type="entry name" value="Kinase-like_dom_sf"/>
</dbReference>
<reference evidence="9" key="1">
    <citation type="journal article" date="2019" name="Int. J. Syst. Evol. Microbiol.">
        <title>The Global Catalogue of Microorganisms (GCM) 10K type strain sequencing project: providing services to taxonomists for standard genome sequencing and annotation.</title>
        <authorList>
            <consortium name="The Broad Institute Genomics Platform"/>
            <consortium name="The Broad Institute Genome Sequencing Center for Infectious Disease"/>
            <person name="Wu L."/>
            <person name="Ma J."/>
        </authorList>
    </citation>
    <scope>NUCLEOTIDE SEQUENCE [LARGE SCALE GENOMIC DNA]</scope>
    <source>
        <strain evidence="9">JCM 17759</strain>
    </source>
</reference>
<dbReference type="InterPro" id="IPR049511">
    <property type="entry name" value="PGH-like_rpt"/>
</dbReference>
<dbReference type="InterPro" id="IPR008271">
    <property type="entry name" value="Ser/Thr_kinase_AS"/>
</dbReference>
<evidence type="ECO:0000256" key="3">
    <source>
        <dbReference type="ARBA" id="ARBA00022777"/>
    </source>
</evidence>
<dbReference type="Pfam" id="PF17660">
    <property type="entry name" value="BTRD1"/>
    <property type="match status" value="1"/>
</dbReference>
<feature type="compositionally biased region" description="Low complexity" evidence="6">
    <location>
        <begin position="708"/>
        <end position="722"/>
    </location>
</feature>
<dbReference type="InterPro" id="IPR000719">
    <property type="entry name" value="Prot_kinase_dom"/>
</dbReference>
<keyword evidence="1" id="KW-0808">Transferase</keyword>
<dbReference type="SMART" id="SM00220">
    <property type="entry name" value="S_TKc"/>
    <property type="match status" value="1"/>
</dbReference>
<evidence type="ECO:0000313" key="8">
    <source>
        <dbReference type="EMBL" id="GAA4471851.1"/>
    </source>
</evidence>
<feature type="domain" description="Protein kinase" evidence="7">
    <location>
        <begin position="35"/>
        <end position="295"/>
    </location>
</feature>
<dbReference type="CDD" id="cd14014">
    <property type="entry name" value="STKc_PknB_like"/>
    <property type="match status" value="1"/>
</dbReference>
<keyword evidence="2 5" id="KW-0547">Nucleotide-binding</keyword>
<dbReference type="SUPFAM" id="SSF56436">
    <property type="entry name" value="C-type lectin-like"/>
    <property type="match status" value="1"/>
</dbReference>
<dbReference type="RefSeq" id="WP_345327997.1">
    <property type="nucleotide sequence ID" value="NZ_BAABGA010000120.1"/>
</dbReference>
<evidence type="ECO:0000313" key="9">
    <source>
        <dbReference type="Proteomes" id="UP001500840"/>
    </source>
</evidence>
<name>A0ABP8NSI1_9BACT</name>
<dbReference type="InterPro" id="IPR049052">
    <property type="entry name" value="nSTAND1"/>
</dbReference>
<feature type="region of interest" description="Disordered" evidence="6">
    <location>
        <begin position="701"/>
        <end position="733"/>
    </location>
</feature>
<dbReference type="SUPFAM" id="SSF56112">
    <property type="entry name" value="Protein kinase-like (PK-like)"/>
    <property type="match status" value="1"/>
</dbReference>
<dbReference type="Proteomes" id="UP001500840">
    <property type="component" value="Unassembled WGS sequence"/>
</dbReference>